<proteinExistence type="predicted"/>
<gene>
    <name evidence="1" type="ORF">Plil01_000685300</name>
</gene>
<evidence type="ECO:0000313" key="2">
    <source>
        <dbReference type="Proteomes" id="UP001165083"/>
    </source>
</evidence>
<dbReference type="Proteomes" id="UP001165083">
    <property type="component" value="Unassembled WGS sequence"/>
</dbReference>
<dbReference type="EMBL" id="BSXW01000313">
    <property type="protein sequence ID" value="GMF18341.1"/>
    <property type="molecule type" value="Genomic_DNA"/>
</dbReference>
<accession>A0A9W6TR61</accession>
<dbReference type="AlphaFoldDB" id="A0A9W6TR61"/>
<keyword evidence="2" id="KW-1185">Reference proteome</keyword>
<protein>
    <submittedName>
        <fullName evidence="1">Unnamed protein product</fullName>
    </submittedName>
</protein>
<name>A0A9W6TR61_9STRA</name>
<organism evidence="1 2">
    <name type="scientific">Phytophthora lilii</name>
    <dbReference type="NCBI Taxonomy" id="2077276"/>
    <lineage>
        <taxon>Eukaryota</taxon>
        <taxon>Sar</taxon>
        <taxon>Stramenopiles</taxon>
        <taxon>Oomycota</taxon>
        <taxon>Peronosporomycetes</taxon>
        <taxon>Peronosporales</taxon>
        <taxon>Peronosporaceae</taxon>
        <taxon>Phytophthora</taxon>
    </lineage>
</organism>
<comment type="caution">
    <text evidence="1">The sequence shown here is derived from an EMBL/GenBank/DDBJ whole genome shotgun (WGS) entry which is preliminary data.</text>
</comment>
<reference evidence="1" key="1">
    <citation type="submission" date="2023-04" db="EMBL/GenBank/DDBJ databases">
        <title>Phytophthora lilii NBRC 32176.</title>
        <authorList>
            <person name="Ichikawa N."/>
            <person name="Sato H."/>
            <person name="Tonouchi N."/>
        </authorList>
    </citation>
    <scope>NUCLEOTIDE SEQUENCE</scope>
    <source>
        <strain evidence="1">NBRC 32176</strain>
    </source>
</reference>
<dbReference type="OrthoDB" id="118662at2759"/>
<evidence type="ECO:0000313" key="1">
    <source>
        <dbReference type="EMBL" id="GMF18341.1"/>
    </source>
</evidence>
<sequence length="248" mass="28349">MLQRRLREDLTPSEQLQSKLHVDANDAALFEEFLGDLDVVHAATDQVFRDCGLHETPLVPFRMEPAWNREGDVQYIEKLDVLLLPFSFEDTCEVMWESMRHVYRQQDRRHYNGAVDGENTVAVKLRLRPPTETGELAEMTVLFVIRRYVEPGRMVIVWRALSEGEGKFFGMHCDETGWSVVCPSGNAGDEMMPTVMQTLVRFRPLNVRVTSADHVDGYHFTKLVVTSAEEDASEIARMMDALLLEVSS</sequence>